<feature type="transmembrane region" description="Helical" evidence="6">
    <location>
        <begin position="211"/>
        <end position="232"/>
    </location>
</feature>
<dbReference type="PANTHER" id="PTHR20855">
    <property type="entry name" value="ADIPOR/PROGESTIN RECEPTOR-RELATED"/>
    <property type="match status" value="1"/>
</dbReference>
<feature type="transmembrane region" description="Helical" evidence="6">
    <location>
        <begin position="244"/>
        <end position="264"/>
    </location>
</feature>
<dbReference type="Pfam" id="PF03006">
    <property type="entry name" value="HlyIII"/>
    <property type="match status" value="1"/>
</dbReference>
<comment type="similarity">
    <text evidence="2">Belongs to the ADIPOR family.</text>
</comment>
<keyword evidence="3 6" id="KW-0812">Transmembrane</keyword>
<feature type="transmembrane region" description="Helical" evidence="6">
    <location>
        <begin position="115"/>
        <end position="134"/>
    </location>
</feature>
<evidence type="ECO:0000256" key="5">
    <source>
        <dbReference type="ARBA" id="ARBA00023136"/>
    </source>
</evidence>
<feature type="transmembrane region" description="Helical" evidence="6">
    <location>
        <begin position="284"/>
        <end position="304"/>
    </location>
</feature>
<accession>A0ABR4AI49</accession>
<name>A0ABR4AI49_9LECA</name>
<protein>
    <submittedName>
        <fullName evidence="7">Uncharacterized protein</fullName>
    </submittedName>
</protein>
<comment type="caution">
    <text evidence="7">The sequence shown here is derived from an EMBL/GenBank/DDBJ whole genome shotgun (WGS) entry which is preliminary data.</text>
</comment>
<sequence length="314" mass="35577">MTTRRLPPRAQTTPIQTLHSLLTAQEADIAMKTRPPAGPFLLKFNELPPWQQDNHYILTKYRPESNSYFKCFQSLLYLHNESVNIHSHLLGAFLFYFTSLSLYAFERYNVSTADVLAFSFFFVGAVVCLGMSAAYHMTANHSPEVHRIGNQLDYLGIVALIFGSFVPSVYYGFHCEPMLQKIYWAMISTIAIGCTVVSVNPKFRTSLWRPFRAGMFVGFGFSAVFPVLHGVYMYGIEQMQQSIGLYWVILQGSLYILGAALYAARIPERYHPGKFDVWGSSHQIFHILILLAAMSHLMGLLTALHHARTSSPCR</sequence>
<organism evidence="7 8">
    <name type="scientific">Lepraria finkii</name>
    <dbReference type="NCBI Taxonomy" id="1340010"/>
    <lineage>
        <taxon>Eukaryota</taxon>
        <taxon>Fungi</taxon>
        <taxon>Dikarya</taxon>
        <taxon>Ascomycota</taxon>
        <taxon>Pezizomycotina</taxon>
        <taxon>Lecanoromycetes</taxon>
        <taxon>OSLEUM clade</taxon>
        <taxon>Lecanoromycetidae</taxon>
        <taxon>Lecanorales</taxon>
        <taxon>Lecanorineae</taxon>
        <taxon>Stereocaulaceae</taxon>
        <taxon>Lepraria</taxon>
    </lineage>
</organism>
<reference evidence="7 8" key="1">
    <citation type="submission" date="2024-09" db="EMBL/GenBank/DDBJ databases">
        <title>Rethinking Asexuality: The Enigmatic Case of Functional Sexual Genes in Lepraria (Stereocaulaceae).</title>
        <authorList>
            <person name="Doellman M."/>
            <person name="Sun Y."/>
            <person name="Barcenas-Pena A."/>
            <person name="Lumbsch H.T."/>
            <person name="Grewe F."/>
        </authorList>
    </citation>
    <scope>NUCLEOTIDE SEQUENCE [LARGE SCALE GENOMIC DNA]</scope>
    <source>
        <strain evidence="7 8">Grewe 0041</strain>
    </source>
</reference>
<feature type="transmembrane region" description="Helical" evidence="6">
    <location>
        <begin position="85"/>
        <end position="103"/>
    </location>
</feature>
<dbReference type="InterPro" id="IPR004254">
    <property type="entry name" value="AdipoR/HlyIII-related"/>
</dbReference>
<evidence type="ECO:0000256" key="3">
    <source>
        <dbReference type="ARBA" id="ARBA00022692"/>
    </source>
</evidence>
<keyword evidence="5 6" id="KW-0472">Membrane</keyword>
<proteinExistence type="inferred from homology"/>
<dbReference type="Proteomes" id="UP001590951">
    <property type="component" value="Unassembled WGS sequence"/>
</dbReference>
<evidence type="ECO:0000256" key="2">
    <source>
        <dbReference type="ARBA" id="ARBA00007018"/>
    </source>
</evidence>
<keyword evidence="8" id="KW-1185">Reference proteome</keyword>
<evidence type="ECO:0000313" key="8">
    <source>
        <dbReference type="Proteomes" id="UP001590951"/>
    </source>
</evidence>
<dbReference type="PANTHER" id="PTHR20855:SF52">
    <property type="entry name" value="ADIPONECTIN RECEPTOR PROTEIN"/>
    <property type="match status" value="1"/>
</dbReference>
<evidence type="ECO:0000256" key="6">
    <source>
        <dbReference type="SAM" id="Phobius"/>
    </source>
</evidence>
<comment type="subcellular location">
    <subcellularLocation>
        <location evidence="1">Membrane</location>
        <topology evidence="1">Multi-pass membrane protein</topology>
    </subcellularLocation>
</comment>
<feature type="transmembrane region" description="Helical" evidence="6">
    <location>
        <begin position="154"/>
        <end position="173"/>
    </location>
</feature>
<gene>
    <name evidence="7" type="ORF">ABVK25_012068</name>
</gene>
<dbReference type="EMBL" id="JBHFEH010000140">
    <property type="protein sequence ID" value="KAL2045463.1"/>
    <property type="molecule type" value="Genomic_DNA"/>
</dbReference>
<evidence type="ECO:0000313" key="7">
    <source>
        <dbReference type="EMBL" id="KAL2045463.1"/>
    </source>
</evidence>
<keyword evidence="4 6" id="KW-1133">Transmembrane helix</keyword>
<evidence type="ECO:0000256" key="1">
    <source>
        <dbReference type="ARBA" id="ARBA00004141"/>
    </source>
</evidence>
<evidence type="ECO:0000256" key="4">
    <source>
        <dbReference type="ARBA" id="ARBA00022989"/>
    </source>
</evidence>
<feature type="transmembrane region" description="Helical" evidence="6">
    <location>
        <begin position="182"/>
        <end position="199"/>
    </location>
</feature>